<reference evidence="2" key="1">
    <citation type="submission" date="2023-04" db="EMBL/GenBank/DDBJ databases">
        <title>Chromosome-level genome of Chaenocephalus aceratus.</title>
        <authorList>
            <person name="Park H."/>
        </authorList>
    </citation>
    <scope>NUCLEOTIDE SEQUENCE</scope>
    <source>
        <strain evidence="2">DE</strain>
        <tissue evidence="2">Muscle</tissue>
    </source>
</reference>
<feature type="region of interest" description="Disordered" evidence="1">
    <location>
        <begin position="1"/>
        <end position="57"/>
    </location>
</feature>
<protein>
    <submittedName>
        <fullName evidence="2">Polycomb protein Sfmbt</fullName>
    </submittedName>
</protein>
<evidence type="ECO:0000256" key="1">
    <source>
        <dbReference type="SAM" id="MobiDB-lite"/>
    </source>
</evidence>
<organism evidence="2 3">
    <name type="scientific">Dissostichus eleginoides</name>
    <name type="common">Patagonian toothfish</name>
    <name type="synonym">Dissostichus amissus</name>
    <dbReference type="NCBI Taxonomy" id="100907"/>
    <lineage>
        <taxon>Eukaryota</taxon>
        <taxon>Metazoa</taxon>
        <taxon>Chordata</taxon>
        <taxon>Craniata</taxon>
        <taxon>Vertebrata</taxon>
        <taxon>Euteleostomi</taxon>
        <taxon>Actinopterygii</taxon>
        <taxon>Neopterygii</taxon>
        <taxon>Teleostei</taxon>
        <taxon>Neoteleostei</taxon>
        <taxon>Acanthomorphata</taxon>
        <taxon>Eupercaria</taxon>
        <taxon>Perciformes</taxon>
        <taxon>Notothenioidei</taxon>
        <taxon>Nototheniidae</taxon>
        <taxon>Dissostichus</taxon>
    </lineage>
</organism>
<sequence length="105" mass="11677">MSTPQPPKSPLWSRVVKEGHQRKATPEHKPAARQRGMQAPLKRERKKTGIVGTGPVSSNVQVVNTKMVSVFATKFAPQLEANLLTEYLREKLGRAVTCRKIESAE</sequence>
<name>A0AAD9B1R9_DISEL</name>
<feature type="compositionally biased region" description="Basic and acidic residues" evidence="1">
    <location>
        <begin position="15"/>
        <end position="30"/>
    </location>
</feature>
<gene>
    <name evidence="2" type="ORF">KUDE01_032049</name>
</gene>
<evidence type="ECO:0000313" key="2">
    <source>
        <dbReference type="EMBL" id="KAK1875847.1"/>
    </source>
</evidence>
<evidence type="ECO:0000313" key="3">
    <source>
        <dbReference type="Proteomes" id="UP001228049"/>
    </source>
</evidence>
<dbReference type="EMBL" id="JASDAP010000059">
    <property type="protein sequence ID" value="KAK1875847.1"/>
    <property type="molecule type" value="Genomic_DNA"/>
</dbReference>
<dbReference type="AlphaFoldDB" id="A0AAD9B1R9"/>
<dbReference type="Proteomes" id="UP001228049">
    <property type="component" value="Unassembled WGS sequence"/>
</dbReference>
<proteinExistence type="predicted"/>
<comment type="caution">
    <text evidence="2">The sequence shown here is derived from an EMBL/GenBank/DDBJ whole genome shotgun (WGS) entry which is preliminary data.</text>
</comment>
<accession>A0AAD9B1R9</accession>
<keyword evidence="3" id="KW-1185">Reference proteome</keyword>